<feature type="transmembrane region" description="Helical" evidence="1">
    <location>
        <begin position="6"/>
        <end position="25"/>
    </location>
</feature>
<keyword evidence="1" id="KW-0812">Transmembrane</keyword>
<dbReference type="EMBL" id="MFQS01000042">
    <property type="protein sequence ID" value="OGH82375.1"/>
    <property type="molecule type" value="Genomic_DNA"/>
</dbReference>
<protein>
    <submittedName>
        <fullName evidence="2">Uncharacterized protein</fullName>
    </submittedName>
</protein>
<evidence type="ECO:0000313" key="3">
    <source>
        <dbReference type="Proteomes" id="UP000176300"/>
    </source>
</evidence>
<dbReference type="Proteomes" id="UP000176300">
    <property type="component" value="Unassembled WGS sequence"/>
</dbReference>
<dbReference type="AlphaFoldDB" id="A0A1F6NER2"/>
<reference evidence="2 3" key="1">
    <citation type="journal article" date="2016" name="Nat. Commun.">
        <title>Thousands of microbial genomes shed light on interconnected biogeochemical processes in an aquifer system.</title>
        <authorList>
            <person name="Anantharaman K."/>
            <person name="Brown C.T."/>
            <person name="Hug L.A."/>
            <person name="Sharon I."/>
            <person name="Castelle C.J."/>
            <person name="Probst A.J."/>
            <person name="Thomas B.C."/>
            <person name="Singh A."/>
            <person name="Wilkins M.J."/>
            <person name="Karaoz U."/>
            <person name="Brodie E.L."/>
            <person name="Williams K.H."/>
            <person name="Hubbard S.S."/>
            <person name="Banfield J.F."/>
        </authorList>
    </citation>
    <scope>NUCLEOTIDE SEQUENCE [LARGE SCALE GENOMIC DNA]</scope>
</reference>
<evidence type="ECO:0000256" key="1">
    <source>
        <dbReference type="SAM" id="Phobius"/>
    </source>
</evidence>
<organism evidence="2 3">
    <name type="scientific">Candidatus Magasanikbacteria bacterium RIFOXYB1_FULL_40_15</name>
    <dbReference type="NCBI Taxonomy" id="1798697"/>
    <lineage>
        <taxon>Bacteria</taxon>
        <taxon>Candidatus Magasanikiibacteriota</taxon>
    </lineage>
</organism>
<comment type="caution">
    <text evidence="2">The sequence shown here is derived from an EMBL/GenBank/DDBJ whole genome shotgun (WGS) entry which is preliminary data.</text>
</comment>
<name>A0A1F6NER2_9BACT</name>
<gene>
    <name evidence="2" type="ORF">A2373_03005</name>
</gene>
<accession>A0A1F6NER2</accession>
<sequence length="119" mass="14241">MNTYLVASGIVLGTLVLWVIICSIGDKNKKRKAENAKRQAWYQKELEQAKCIWREWAKDLEELQYEYDHEDDPRKRLYIKFFRSLHLEGGCRFRSINKEISFVDLSRENGWTLEDDHTD</sequence>
<evidence type="ECO:0000313" key="2">
    <source>
        <dbReference type="EMBL" id="OGH82375.1"/>
    </source>
</evidence>
<proteinExistence type="predicted"/>
<keyword evidence="1" id="KW-1133">Transmembrane helix</keyword>
<keyword evidence="1" id="KW-0472">Membrane</keyword>